<dbReference type="InterPro" id="IPR007995">
    <property type="entry name" value="DUF742"/>
</dbReference>
<feature type="compositionally biased region" description="Low complexity" evidence="1">
    <location>
        <begin position="26"/>
        <end position="35"/>
    </location>
</feature>
<feature type="compositionally biased region" description="Polar residues" evidence="1">
    <location>
        <begin position="57"/>
        <end position="74"/>
    </location>
</feature>
<feature type="region of interest" description="Disordered" evidence="1">
    <location>
        <begin position="1"/>
        <end position="121"/>
    </location>
</feature>
<dbReference type="PANTHER" id="PTHR36221:SF1">
    <property type="entry name" value="DUF742 DOMAIN-CONTAINING PROTEIN"/>
    <property type="match status" value="1"/>
</dbReference>
<evidence type="ECO:0000256" key="1">
    <source>
        <dbReference type="SAM" id="MobiDB-lite"/>
    </source>
</evidence>
<dbReference type="EMBL" id="FZOD01000013">
    <property type="protein sequence ID" value="SNS65992.1"/>
    <property type="molecule type" value="Genomic_DNA"/>
</dbReference>
<name>A0A239GBA0_9ACTN</name>
<dbReference type="Proteomes" id="UP000198282">
    <property type="component" value="Unassembled WGS sequence"/>
</dbReference>
<gene>
    <name evidence="2" type="ORF">SAMN05216276_101395</name>
</gene>
<keyword evidence="3" id="KW-1185">Reference proteome</keyword>
<dbReference type="AlphaFoldDB" id="A0A239GBA0"/>
<sequence>MAGRGWTGEGDPLSGSPYQATDDPYRQQQGGPYQPADDPYRQQQGNPYQPADEPYRQQGNPYQQTEDPYRQQQGAPPYPQTEDPYRQQQGAPPYPQTEDPYRQQGAPSHLMQPPQGEQSSLVRPYAVTGGRTAPRTQLALEALVSSATSVHQDLSTRTPEYQAISALCRQVRSVAEISAMLRIPLGVTRILVADMAAEGLVQLHQPQLDAGKPDLNLLERVLSGLRRL</sequence>
<protein>
    <recommendedName>
        <fullName evidence="4">DUF742 domain-containing protein</fullName>
    </recommendedName>
</protein>
<dbReference type="PANTHER" id="PTHR36221">
    <property type="entry name" value="DUF742 DOMAIN-CONTAINING PROTEIN"/>
    <property type="match status" value="1"/>
</dbReference>
<proteinExistence type="predicted"/>
<evidence type="ECO:0008006" key="4">
    <source>
        <dbReference type="Google" id="ProtNLM"/>
    </source>
</evidence>
<accession>A0A239GBA0</accession>
<dbReference type="Pfam" id="PF05331">
    <property type="entry name" value="DUF742"/>
    <property type="match status" value="1"/>
</dbReference>
<reference evidence="2 3" key="1">
    <citation type="submission" date="2017-06" db="EMBL/GenBank/DDBJ databases">
        <authorList>
            <person name="Kim H.J."/>
            <person name="Triplett B.A."/>
        </authorList>
    </citation>
    <scope>NUCLEOTIDE SEQUENCE [LARGE SCALE GENOMIC DNA]</scope>
    <source>
        <strain evidence="2 3">CGMCC 4.2132</strain>
    </source>
</reference>
<organism evidence="2 3">
    <name type="scientific">Streptosporangium subroseum</name>
    <dbReference type="NCBI Taxonomy" id="106412"/>
    <lineage>
        <taxon>Bacteria</taxon>
        <taxon>Bacillati</taxon>
        <taxon>Actinomycetota</taxon>
        <taxon>Actinomycetes</taxon>
        <taxon>Streptosporangiales</taxon>
        <taxon>Streptosporangiaceae</taxon>
        <taxon>Streptosporangium</taxon>
    </lineage>
</organism>
<evidence type="ECO:0000313" key="2">
    <source>
        <dbReference type="EMBL" id="SNS65992.1"/>
    </source>
</evidence>
<evidence type="ECO:0000313" key="3">
    <source>
        <dbReference type="Proteomes" id="UP000198282"/>
    </source>
</evidence>